<protein>
    <submittedName>
        <fullName evidence="1">Uncharacterized protein</fullName>
    </submittedName>
</protein>
<dbReference type="AlphaFoldDB" id="A0A2S8B5J0"/>
<keyword evidence="2" id="KW-1185">Reference proteome</keyword>
<gene>
    <name evidence="1" type="ORF">CVO77_03625</name>
</gene>
<sequence>MTASPLDPRQLARDADAPLAVVRFLFAAAEDDPTLVRLIRGGALDQETVKLRRAIILVSKLHAYASLPQIGRALNRDHSSIQRSLNEAIQMLVEDASFRALCRQIVQTCARFRSAA</sequence>
<evidence type="ECO:0000313" key="1">
    <source>
        <dbReference type="EMBL" id="PQM27672.1"/>
    </source>
</evidence>
<reference evidence="2" key="1">
    <citation type="submission" date="2017-11" db="EMBL/GenBank/DDBJ databases">
        <title>The complete genome sequence of Sphingopyxis pomeranensis sp. nov. strain WS5A3p.</title>
        <authorList>
            <person name="Kaminski M.A."/>
        </authorList>
    </citation>
    <scope>NUCLEOTIDE SEQUENCE [LARGE SCALE GENOMIC DNA]</scope>
    <source>
        <strain evidence="2">WS5A3p</strain>
    </source>
</reference>
<dbReference type="GO" id="GO:0043565">
    <property type="term" value="F:sequence-specific DNA binding"/>
    <property type="evidence" value="ECO:0007669"/>
    <property type="project" value="InterPro"/>
</dbReference>
<dbReference type="EMBL" id="PHFW01000002">
    <property type="protein sequence ID" value="PQM27672.1"/>
    <property type="molecule type" value="Genomic_DNA"/>
</dbReference>
<dbReference type="SUPFAM" id="SSF48295">
    <property type="entry name" value="TrpR-like"/>
    <property type="match status" value="1"/>
</dbReference>
<name>A0A2S8B5J0_9SPHN</name>
<dbReference type="InterPro" id="IPR010921">
    <property type="entry name" value="Trp_repressor/repl_initiator"/>
</dbReference>
<dbReference type="Proteomes" id="UP000238954">
    <property type="component" value="Chromosome"/>
</dbReference>
<evidence type="ECO:0000313" key="2">
    <source>
        <dbReference type="Proteomes" id="UP000238954"/>
    </source>
</evidence>
<comment type="caution">
    <text evidence="1">The sequence shown here is derived from an EMBL/GenBank/DDBJ whole genome shotgun (WGS) entry which is preliminary data.</text>
</comment>
<dbReference type="RefSeq" id="WP_105997933.1">
    <property type="nucleotide sequence ID" value="NZ_CM009578.1"/>
</dbReference>
<accession>A0A2S8B5J0</accession>
<proteinExistence type="predicted"/>
<organism evidence="1 2">
    <name type="scientific">Sphingopyxis lindanitolerans</name>
    <dbReference type="NCBI Taxonomy" id="2054227"/>
    <lineage>
        <taxon>Bacteria</taxon>
        <taxon>Pseudomonadati</taxon>
        <taxon>Pseudomonadota</taxon>
        <taxon>Alphaproteobacteria</taxon>
        <taxon>Sphingomonadales</taxon>
        <taxon>Sphingomonadaceae</taxon>
        <taxon>Sphingopyxis</taxon>
    </lineage>
</organism>
<dbReference type="OrthoDB" id="7597203at2"/>
<dbReference type="Gene3D" id="1.10.1750.10">
    <property type="match status" value="1"/>
</dbReference>